<dbReference type="PROSITE" id="PS00623">
    <property type="entry name" value="GMC_OXRED_1"/>
    <property type="match status" value="1"/>
</dbReference>
<dbReference type="GO" id="GO:0050660">
    <property type="term" value="F:flavin adenine dinucleotide binding"/>
    <property type="evidence" value="ECO:0007669"/>
    <property type="project" value="InterPro"/>
</dbReference>
<dbReference type="PIRSF" id="PIRSF000137">
    <property type="entry name" value="Alcohol_oxidase"/>
    <property type="match status" value="1"/>
</dbReference>
<dbReference type="Pfam" id="PF00732">
    <property type="entry name" value="GMC_oxred_N"/>
    <property type="match status" value="1"/>
</dbReference>
<name>A0A319EBJ1_ASPSB</name>
<dbReference type="GO" id="GO:0016614">
    <property type="term" value="F:oxidoreductase activity, acting on CH-OH group of donors"/>
    <property type="evidence" value="ECO:0007669"/>
    <property type="project" value="InterPro"/>
</dbReference>
<dbReference type="SUPFAM" id="SSF54373">
    <property type="entry name" value="FAD-linked reductases, C-terminal domain"/>
    <property type="match status" value="1"/>
</dbReference>
<feature type="binding site" evidence="3">
    <location>
        <position position="232"/>
    </location>
    <ligand>
        <name>FAD</name>
        <dbReference type="ChEBI" id="CHEBI:57692"/>
    </ligand>
</feature>
<dbReference type="InterPro" id="IPR036188">
    <property type="entry name" value="FAD/NAD-bd_sf"/>
</dbReference>
<comment type="cofactor">
    <cofactor evidence="3">
        <name>FAD</name>
        <dbReference type="ChEBI" id="CHEBI:57692"/>
    </cofactor>
</comment>
<comment type="similarity">
    <text evidence="1 4">Belongs to the GMC oxidoreductase family.</text>
</comment>
<evidence type="ECO:0000313" key="8">
    <source>
        <dbReference type="Proteomes" id="UP000248423"/>
    </source>
</evidence>
<dbReference type="Pfam" id="PF05199">
    <property type="entry name" value="GMC_oxred_C"/>
    <property type="match status" value="1"/>
</dbReference>
<dbReference type="STRING" id="1448318.A0A319EBJ1"/>
<feature type="domain" description="Glucose-methanol-choline oxidoreductase N-terminal" evidence="6">
    <location>
        <begin position="267"/>
        <end position="281"/>
    </location>
</feature>
<evidence type="ECO:0000313" key="7">
    <source>
        <dbReference type="EMBL" id="PYI07547.1"/>
    </source>
</evidence>
<feature type="active site" description="Proton donor" evidence="2">
    <location>
        <position position="495"/>
    </location>
</feature>
<feature type="domain" description="Glucose-methanol-choline oxidoreductase N-terminal" evidence="5">
    <location>
        <begin position="85"/>
        <end position="108"/>
    </location>
</feature>
<feature type="binding site" evidence="3">
    <location>
        <begin position="95"/>
        <end position="98"/>
    </location>
    <ligand>
        <name>FAD</name>
        <dbReference type="ChEBI" id="CHEBI:57692"/>
    </ligand>
</feature>
<protein>
    <submittedName>
        <fullName evidence="7">Glucose dehydrogenase</fullName>
    </submittedName>
</protein>
<evidence type="ECO:0000256" key="1">
    <source>
        <dbReference type="ARBA" id="ARBA00010790"/>
    </source>
</evidence>
<sequence length="554" mass="60812">MDTDDDLFDFVIVGAGVAGCVLASRISHRRPDLRVLLIEAGVQKDERTSGAMAFAGGFDSDLEWNYRSVPQERAFGGDTVCLTSGKIIGGGSGVNYQVFTRGPAIDYDEWADLVHDERWSWNGMLAYFKKAEMWYPSVEMKEKGLVTADSHGDSGPIKVSHATNSGKPRNYPLRKKIREFHELLGRKRVDDINNGQQLGYSEAFNSTYEGLRSFASSYPLGSNVTLWTESVVERLIMKGKTAEGVIVIRNGTRVRVRARREVILSAGAQGSPKILLLSGIGPTTELDRYNITPVADLPVGKGYTDHPNIFTYWTIDDPNVTMGDGEMETPQVHWLAGLPYDWISFAPADEKAHKMAEQTLNPTVFDRYAADGKMQVENFVLYACVDTSTRKNPLQGWPGKRVLSLMHILVDPVSRGTLTLSSADPDDAPVLDPKLLASPVDRLALYENVRETARAIQAVEGLNAVEFGVDDSLRDNWSDEALDIRANRSGGSVFHCSGSCAMGEAVDTDCKVLELEKLRVVDASVIPLPLAAHYQAPCYAIAEQAADMILSSIA</sequence>
<proteinExistence type="inferred from homology"/>
<evidence type="ECO:0000259" key="6">
    <source>
        <dbReference type="PROSITE" id="PS00624"/>
    </source>
</evidence>
<dbReference type="PANTHER" id="PTHR11552">
    <property type="entry name" value="GLUCOSE-METHANOL-CHOLINE GMC OXIDOREDUCTASE"/>
    <property type="match status" value="1"/>
</dbReference>
<keyword evidence="3 4" id="KW-0274">FAD</keyword>
<dbReference type="AlphaFoldDB" id="A0A319EBJ1"/>
<accession>A0A319EBJ1</accession>
<keyword evidence="8" id="KW-1185">Reference proteome</keyword>
<evidence type="ECO:0000256" key="2">
    <source>
        <dbReference type="PIRSR" id="PIRSR000137-1"/>
    </source>
</evidence>
<dbReference type="Gene3D" id="3.30.560.10">
    <property type="entry name" value="Glucose Oxidase, domain 3"/>
    <property type="match status" value="1"/>
</dbReference>
<dbReference type="OrthoDB" id="269227at2759"/>
<dbReference type="PANTHER" id="PTHR11552:SF123">
    <property type="entry name" value="GMC OXIDOREDUCTASE (AFU_ORTHOLOGUE AFUA_2G01770)-RELATED"/>
    <property type="match status" value="1"/>
</dbReference>
<dbReference type="PROSITE" id="PS00624">
    <property type="entry name" value="GMC_OXRED_2"/>
    <property type="match status" value="1"/>
</dbReference>
<keyword evidence="4" id="KW-0285">Flavoprotein</keyword>
<organism evidence="7 8">
    <name type="scientific">Aspergillus sclerotiicarbonarius (strain CBS 121057 / IBT 28362)</name>
    <dbReference type="NCBI Taxonomy" id="1448318"/>
    <lineage>
        <taxon>Eukaryota</taxon>
        <taxon>Fungi</taxon>
        <taxon>Dikarya</taxon>
        <taxon>Ascomycota</taxon>
        <taxon>Pezizomycotina</taxon>
        <taxon>Eurotiomycetes</taxon>
        <taxon>Eurotiomycetidae</taxon>
        <taxon>Eurotiales</taxon>
        <taxon>Aspergillaceae</taxon>
        <taxon>Aspergillus</taxon>
        <taxon>Aspergillus subgen. Circumdati</taxon>
    </lineage>
</organism>
<evidence type="ECO:0000256" key="4">
    <source>
        <dbReference type="RuleBase" id="RU003968"/>
    </source>
</evidence>
<reference evidence="7 8" key="1">
    <citation type="submission" date="2018-02" db="EMBL/GenBank/DDBJ databases">
        <title>The genomes of Aspergillus section Nigri reveals drivers in fungal speciation.</title>
        <authorList>
            <consortium name="DOE Joint Genome Institute"/>
            <person name="Vesth T.C."/>
            <person name="Nybo J."/>
            <person name="Theobald S."/>
            <person name="Brandl J."/>
            <person name="Frisvad J.C."/>
            <person name="Nielsen K.F."/>
            <person name="Lyhne E.K."/>
            <person name="Kogle M.E."/>
            <person name="Kuo A."/>
            <person name="Riley R."/>
            <person name="Clum A."/>
            <person name="Nolan M."/>
            <person name="Lipzen A."/>
            <person name="Salamov A."/>
            <person name="Henrissat B."/>
            <person name="Wiebenga A."/>
            <person name="De vries R.P."/>
            <person name="Grigoriev I.V."/>
            <person name="Mortensen U.H."/>
            <person name="Andersen M.R."/>
            <person name="Baker S.E."/>
        </authorList>
    </citation>
    <scope>NUCLEOTIDE SEQUENCE [LARGE SCALE GENOMIC DNA]</scope>
    <source>
        <strain evidence="7 8">CBS 121057</strain>
    </source>
</reference>
<dbReference type="InterPro" id="IPR007867">
    <property type="entry name" value="GMC_OxRtase_C"/>
</dbReference>
<evidence type="ECO:0000256" key="3">
    <source>
        <dbReference type="PIRSR" id="PIRSR000137-2"/>
    </source>
</evidence>
<dbReference type="Proteomes" id="UP000248423">
    <property type="component" value="Unassembled WGS sequence"/>
</dbReference>
<feature type="active site" description="Proton acceptor" evidence="2">
    <location>
        <position position="533"/>
    </location>
</feature>
<evidence type="ECO:0000259" key="5">
    <source>
        <dbReference type="PROSITE" id="PS00623"/>
    </source>
</evidence>
<dbReference type="InterPro" id="IPR000172">
    <property type="entry name" value="GMC_OxRdtase_N"/>
</dbReference>
<dbReference type="InterPro" id="IPR012132">
    <property type="entry name" value="GMC_OxRdtase"/>
</dbReference>
<gene>
    <name evidence="7" type="ORF">BO78DRAFT_406561</name>
</gene>
<dbReference type="SUPFAM" id="SSF51905">
    <property type="entry name" value="FAD/NAD(P)-binding domain"/>
    <property type="match status" value="1"/>
</dbReference>
<dbReference type="VEuPathDB" id="FungiDB:BO78DRAFT_406561"/>
<dbReference type="Gene3D" id="3.50.50.60">
    <property type="entry name" value="FAD/NAD(P)-binding domain"/>
    <property type="match status" value="1"/>
</dbReference>
<dbReference type="EMBL" id="KZ826341">
    <property type="protein sequence ID" value="PYI07547.1"/>
    <property type="molecule type" value="Genomic_DNA"/>
</dbReference>